<protein>
    <submittedName>
        <fullName evidence="1">Uncharacterized protein</fullName>
    </submittedName>
</protein>
<sequence>MSNLNQEVIEYKKQLDQWITALGLLQHQPSNIEVETIIKLTREKLRERSSTQLSEDAIMLAQYALFLQQKTNECKTFLKWSGQIVNRLLGDDRPKLNQWTRQAELRIELIAYLTRRIELIGQSISGLVRARYNEGRN</sequence>
<gene>
    <name evidence="1" type="ORF">LCGC14_0221560</name>
</gene>
<organism evidence="1">
    <name type="scientific">marine sediment metagenome</name>
    <dbReference type="NCBI Taxonomy" id="412755"/>
    <lineage>
        <taxon>unclassified sequences</taxon>
        <taxon>metagenomes</taxon>
        <taxon>ecological metagenomes</taxon>
    </lineage>
</organism>
<proteinExistence type="predicted"/>
<reference evidence="1" key="1">
    <citation type="journal article" date="2015" name="Nature">
        <title>Complex archaea that bridge the gap between prokaryotes and eukaryotes.</title>
        <authorList>
            <person name="Spang A."/>
            <person name="Saw J.H."/>
            <person name="Jorgensen S.L."/>
            <person name="Zaremba-Niedzwiedzka K."/>
            <person name="Martijn J."/>
            <person name="Lind A.E."/>
            <person name="van Eijk R."/>
            <person name="Schleper C."/>
            <person name="Guy L."/>
            <person name="Ettema T.J."/>
        </authorList>
    </citation>
    <scope>NUCLEOTIDE SEQUENCE</scope>
</reference>
<accession>A0A0F9XHA4</accession>
<dbReference type="AlphaFoldDB" id="A0A0F9XHA4"/>
<comment type="caution">
    <text evidence="1">The sequence shown here is derived from an EMBL/GenBank/DDBJ whole genome shotgun (WGS) entry which is preliminary data.</text>
</comment>
<evidence type="ECO:0000313" key="1">
    <source>
        <dbReference type="EMBL" id="KKN91288.1"/>
    </source>
</evidence>
<dbReference type="EMBL" id="LAZR01000105">
    <property type="protein sequence ID" value="KKN91288.1"/>
    <property type="molecule type" value="Genomic_DNA"/>
</dbReference>
<name>A0A0F9XHA4_9ZZZZ</name>